<gene>
    <name evidence="1" type="ORF">RCOM_1720830</name>
</gene>
<keyword evidence="2" id="KW-1185">Reference proteome</keyword>
<evidence type="ECO:0008006" key="3">
    <source>
        <dbReference type="Google" id="ProtNLM"/>
    </source>
</evidence>
<name>B9S533_RICCO</name>
<dbReference type="EMBL" id="EQ973868">
    <property type="protein sequence ID" value="EEF41253.1"/>
    <property type="molecule type" value="Genomic_DNA"/>
</dbReference>
<dbReference type="InParanoid" id="B9S533"/>
<proteinExistence type="predicted"/>
<organism evidence="1 2">
    <name type="scientific">Ricinus communis</name>
    <name type="common">Castor bean</name>
    <dbReference type="NCBI Taxonomy" id="3988"/>
    <lineage>
        <taxon>Eukaryota</taxon>
        <taxon>Viridiplantae</taxon>
        <taxon>Streptophyta</taxon>
        <taxon>Embryophyta</taxon>
        <taxon>Tracheophyta</taxon>
        <taxon>Spermatophyta</taxon>
        <taxon>Magnoliopsida</taxon>
        <taxon>eudicotyledons</taxon>
        <taxon>Gunneridae</taxon>
        <taxon>Pentapetalae</taxon>
        <taxon>rosids</taxon>
        <taxon>fabids</taxon>
        <taxon>Malpighiales</taxon>
        <taxon>Euphorbiaceae</taxon>
        <taxon>Acalyphoideae</taxon>
        <taxon>Acalypheae</taxon>
        <taxon>Ricinus</taxon>
    </lineage>
</organism>
<dbReference type="Proteomes" id="UP000008311">
    <property type="component" value="Unassembled WGS sequence"/>
</dbReference>
<evidence type="ECO:0000313" key="2">
    <source>
        <dbReference type="Proteomes" id="UP000008311"/>
    </source>
</evidence>
<sequence length="90" mass="10254">MQHRMRMRQKRISLRANTVAEGKAIRWAIEELANSIRVLQYKFIGREANSMAHNLAHYVLDSSSEFVWVEDVPPSISVSVLQDVGQLSSV</sequence>
<dbReference type="AlphaFoldDB" id="B9S533"/>
<accession>B9S533</accession>
<reference evidence="2" key="1">
    <citation type="journal article" date="2010" name="Nat. Biotechnol.">
        <title>Draft genome sequence of the oilseed species Ricinus communis.</title>
        <authorList>
            <person name="Chan A.P."/>
            <person name="Crabtree J."/>
            <person name="Zhao Q."/>
            <person name="Lorenzi H."/>
            <person name="Orvis J."/>
            <person name="Puiu D."/>
            <person name="Melake-Berhan A."/>
            <person name="Jones K.M."/>
            <person name="Redman J."/>
            <person name="Chen G."/>
            <person name="Cahoon E.B."/>
            <person name="Gedil M."/>
            <person name="Stanke M."/>
            <person name="Haas B.J."/>
            <person name="Wortman J.R."/>
            <person name="Fraser-Liggett C.M."/>
            <person name="Ravel J."/>
            <person name="Rabinowicz P.D."/>
        </authorList>
    </citation>
    <scope>NUCLEOTIDE SEQUENCE [LARGE SCALE GENOMIC DNA]</scope>
    <source>
        <strain evidence="2">cv. Hale</strain>
    </source>
</reference>
<protein>
    <recommendedName>
        <fullName evidence="3">RNase H type-1 domain-containing protein</fullName>
    </recommendedName>
</protein>
<evidence type="ECO:0000313" key="1">
    <source>
        <dbReference type="EMBL" id="EEF41253.1"/>
    </source>
</evidence>